<accession>A3XPU4</accession>
<name>A3XPU4_LEEBM</name>
<protein>
    <recommendedName>
        <fullName evidence="1">VapC45 PIN like domain-containing protein</fullName>
    </recommendedName>
</protein>
<dbReference type="STRING" id="398720.MED217_12999"/>
<dbReference type="OrthoDB" id="839282at2"/>
<evidence type="ECO:0000313" key="2">
    <source>
        <dbReference type="EMBL" id="EAQ48425.1"/>
    </source>
</evidence>
<proteinExistence type="predicted"/>
<dbReference type="HOGENOM" id="CLU_1842623_0_0_10"/>
<evidence type="ECO:0000313" key="3">
    <source>
        <dbReference type="Proteomes" id="UP000001601"/>
    </source>
</evidence>
<sequence length="139" mass="16277">MIIYFDENMPPHLAKGFRTIQNVENLKRKGKVFEIELLKDKFGYGVKDIEWIAQLKNNNSFIITRDIHLDKRKDEIAAYHEAGIGLFFIRGASKKANLSVWDMLLILSKQWEEIIKIVSTRKTPFSFQVTYSGKPKQMR</sequence>
<dbReference type="EMBL" id="AANC01000008">
    <property type="protein sequence ID" value="EAQ48425.1"/>
    <property type="molecule type" value="Genomic_DNA"/>
</dbReference>
<keyword evidence="3" id="KW-1185">Reference proteome</keyword>
<dbReference type="InterPro" id="IPR041375">
    <property type="entry name" value="VapC45_PIN-like"/>
</dbReference>
<dbReference type="eggNOG" id="ENOG5032UAF">
    <property type="taxonomic scope" value="Bacteria"/>
</dbReference>
<reference evidence="2 3" key="1">
    <citation type="journal article" date="2007" name="Nature">
        <title>Light stimulates growth of proteorhodopsin-containing marine Flavobacteria.</title>
        <authorList>
            <person name="Gomez-Consarnau L."/>
            <person name="Gonzalez J.M."/>
            <person name="Coll-Llado M."/>
            <person name="Gourdon P."/>
            <person name="Pascher T."/>
            <person name="Neutze R."/>
            <person name="Pedros-Alio C."/>
            <person name="Pinhassi J."/>
        </authorList>
    </citation>
    <scope>NUCLEOTIDE SEQUENCE [LARGE SCALE GENOMIC DNA]</scope>
    <source>
        <strain evidence="2 3">MED217</strain>
    </source>
</reference>
<evidence type="ECO:0000259" key="1">
    <source>
        <dbReference type="Pfam" id="PF18478"/>
    </source>
</evidence>
<organism evidence="2 3">
    <name type="scientific">Leeuwenhoekiella blandensis (strain CECT 7118 / CCUG 51940 / KCTC 22103 / MED217)</name>
    <name type="common">Flavobacterium sp. (strain MED217)</name>
    <dbReference type="NCBI Taxonomy" id="398720"/>
    <lineage>
        <taxon>Bacteria</taxon>
        <taxon>Pseudomonadati</taxon>
        <taxon>Bacteroidota</taxon>
        <taxon>Flavobacteriia</taxon>
        <taxon>Flavobacteriales</taxon>
        <taxon>Flavobacteriaceae</taxon>
        <taxon>Leeuwenhoekiella</taxon>
    </lineage>
</organism>
<comment type="caution">
    <text evidence="2">The sequence shown here is derived from an EMBL/GenBank/DDBJ whole genome shotgun (WGS) entry which is preliminary data.</text>
</comment>
<feature type="domain" description="VapC45 PIN like" evidence="1">
    <location>
        <begin position="1"/>
        <end position="90"/>
    </location>
</feature>
<dbReference type="Proteomes" id="UP000001601">
    <property type="component" value="Unassembled WGS sequence"/>
</dbReference>
<dbReference type="CDD" id="cd18769">
    <property type="entry name" value="PIN_Mut7-C-like"/>
    <property type="match status" value="1"/>
</dbReference>
<gene>
    <name evidence="2" type="ORF">MED217_12999</name>
</gene>
<dbReference type="AlphaFoldDB" id="A3XPU4"/>
<dbReference type="Pfam" id="PF18478">
    <property type="entry name" value="PIN_10"/>
    <property type="match status" value="1"/>
</dbReference>
<dbReference type="RefSeq" id="WP_009780954.1">
    <property type="nucleotide sequence ID" value="NZ_CH672395.1"/>
</dbReference>